<keyword evidence="3" id="KW-1185">Reference proteome</keyword>
<evidence type="ECO:0000313" key="2">
    <source>
        <dbReference type="EMBL" id="KAK7071955.1"/>
    </source>
</evidence>
<dbReference type="AlphaFoldDB" id="A0AAN8WTE5"/>
<evidence type="ECO:0008006" key="4">
    <source>
        <dbReference type="Google" id="ProtNLM"/>
    </source>
</evidence>
<evidence type="ECO:0000313" key="3">
    <source>
        <dbReference type="Proteomes" id="UP001381693"/>
    </source>
</evidence>
<protein>
    <recommendedName>
        <fullName evidence="4">Period</fullName>
    </recommendedName>
</protein>
<reference evidence="2 3" key="1">
    <citation type="submission" date="2023-11" db="EMBL/GenBank/DDBJ databases">
        <title>Halocaridina rubra genome assembly.</title>
        <authorList>
            <person name="Smith C."/>
        </authorList>
    </citation>
    <scope>NUCLEOTIDE SEQUENCE [LARGE SCALE GENOMIC DNA]</scope>
    <source>
        <strain evidence="2">EP-1</strain>
        <tissue evidence="2">Whole</tissue>
    </source>
</reference>
<proteinExistence type="predicted"/>
<feature type="non-terminal residue" evidence="2">
    <location>
        <position position="1"/>
    </location>
</feature>
<comment type="caution">
    <text evidence="2">The sequence shown here is derived from an EMBL/GenBank/DDBJ whole genome shotgun (WGS) entry which is preliminary data.</text>
</comment>
<accession>A0AAN8WTE5</accession>
<dbReference type="EMBL" id="JAXCGZ010013782">
    <property type="protein sequence ID" value="KAK7071955.1"/>
    <property type="molecule type" value="Genomic_DNA"/>
</dbReference>
<organism evidence="2 3">
    <name type="scientific">Halocaridina rubra</name>
    <name type="common">Hawaiian red shrimp</name>
    <dbReference type="NCBI Taxonomy" id="373956"/>
    <lineage>
        <taxon>Eukaryota</taxon>
        <taxon>Metazoa</taxon>
        <taxon>Ecdysozoa</taxon>
        <taxon>Arthropoda</taxon>
        <taxon>Crustacea</taxon>
        <taxon>Multicrustacea</taxon>
        <taxon>Malacostraca</taxon>
        <taxon>Eumalacostraca</taxon>
        <taxon>Eucarida</taxon>
        <taxon>Decapoda</taxon>
        <taxon>Pleocyemata</taxon>
        <taxon>Caridea</taxon>
        <taxon>Atyoidea</taxon>
        <taxon>Atyidae</taxon>
        <taxon>Halocaridina</taxon>
    </lineage>
</organism>
<feature type="compositionally biased region" description="Basic and acidic residues" evidence="1">
    <location>
        <begin position="33"/>
        <end position="43"/>
    </location>
</feature>
<dbReference type="Proteomes" id="UP001381693">
    <property type="component" value="Unassembled WGS sequence"/>
</dbReference>
<evidence type="ECO:0000256" key="1">
    <source>
        <dbReference type="SAM" id="MobiDB-lite"/>
    </source>
</evidence>
<sequence length="78" mass="8696">PVSIYTDPRQEPQDLRRKTLAHVMSSIVEELDSLEKKETKTPEQRLPPPVEKIASGTPPQSKTHTAGAHPSVVSIYCY</sequence>
<gene>
    <name evidence="2" type="ORF">SK128_016113</name>
</gene>
<feature type="region of interest" description="Disordered" evidence="1">
    <location>
        <begin position="32"/>
        <end position="70"/>
    </location>
</feature>
<name>A0AAN8WTE5_HALRR</name>